<protein>
    <submittedName>
        <fullName evidence="2">Uncharacterized protein</fullName>
    </submittedName>
</protein>
<feature type="transmembrane region" description="Helical" evidence="1">
    <location>
        <begin position="47"/>
        <end position="67"/>
    </location>
</feature>
<keyword evidence="1" id="KW-0472">Membrane</keyword>
<evidence type="ECO:0000313" key="2">
    <source>
        <dbReference type="EMBL" id="PMD64293.1"/>
    </source>
</evidence>
<name>A0A2J6TMP1_9HELO</name>
<reference evidence="2 3" key="1">
    <citation type="submission" date="2016-04" db="EMBL/GenBank/DDBJ databases">
        <title>A degradative enzymes factory behind the ericoid mycorrhizal symbiosis.</title>
        <authorList>
            <consortium name="DOE Joint Genome Institute"/>
            <person name="Martino E."/>
            <person name="Morin E."/>
            <person name="Grelet G."/>
            <person name="Kuo A."/>
            <person name="Kohler A."/>
            <person name="Daghino S."/>
            <person name="Barry K."/>
            <person name="Choi C."/>
            <person name="Cichocki N."/>
            <person name="Clum A."/>
            <person name="Copeland A."/>
            <person name="Hainaut M."/>
            <person name="Haridas S."/>
            <person name="Labutti K."/>
            <person name="Lindquist E."/>
            <person name="Lipzen A."/>
            <person name="Khouja H.-R."/>
            <person name="Murat C."/>
            <person name="Ohm R."/>
            <person name="Olson A."/>
            <person name="Spatafora J."/>
            <person name="Veneault-Fourrey C."/>
            <person name="Henrissat B."/>
            <person name="Grigoriev I."/>
            <person name="Martin F."/>
            <person name="Perotto S."/>
        </authorList>
    </citation>
    <scope>NUCLEOTIDE SEQUENCE [LARGE SCALE GENOMIC DNA]</scope>
    <source>
        <strain evidence="2 3">E</strain>
    </source>
</reference>
<keyword evidence="1" id="KW-1133">Transmembrane helix</keyword>
<dbReference type="Proteomes" id="UP000235371">
    <property type="component" value="Unassembled WGS sequence"/>
</dbReference>
<gene>
    <name evidence="2" type="ORF">K444DRAFT_308689</name>
</gene>
<feature type="transmembrane region" description="Helical" evidence="1">
    <location>
        <begin position="12"/>
        <end position="35"/>
    </location>
</feature>
<keyword evidence="1" id="KW-0812">Transmembrane</keyword>
<organism evidence="2 3">
    <name type="scientific">Hyaloscypha bicolor E</name>
    <dbReference type="NCBI Taxonomy" id="1095630"/>
    <lineage>
        <taxon>Eukaryota</taxon>
        <taxon>Fungi</taxon>
        <taxon>Dikarya</taxon>
        <taxon>Ascomycota</taxon>
        <taxon>Pezizomycotina</taxon>
        <taxon>Leotiomycetes</taxon>
        <taxon>Helotiales</taxon>
        <taxon>Hyaloscyphaceae</taxon>
        <taxon>Hyaloscypha</taxon>
        <taxon>Hyaloscypha bicolor</taxon>
    </lineage>
</organism>
<evidence type="ECO:0000313" key="3">
    <source>
        <dbReference type="Proteomes" id="UP000235371"/>
    </source>
</evidence>
<keyword evidence="3" id="KW-1185">Reference proteome</keyword>
<feature type="transmembrane region" description="Helical" evidence="1">
    <location>
        <begin position="157"/>
        <end position="177"/>
    </location>
</feature>
<dbReference type="EMBL" id="KZ613769">
    <property type="protein sequence ID" value="PMD64293.1"/>
    <property type="molecule type" value="Genomic_DNA"/>
</dbReference>
<dbReference type="GeneID" id="36579871"/>
<proteinExistence type="predicted"/>
<dbReference type="InParanoid" id="A0A2J6TMP1"/>
<feature type="transmembrane region" description="Helical" evidence="1">
    <location>
        <begin position="79"/>
        <end position="97"/>
    </location>
</feature>
<dbReference type="AlphaFoldDB" id="A0A2J6TMP1"/>
<dbReference type="RefSeq" id="XP_024741197.1">
    <property type="nucleotide sequence ID" value="XM_024871789.1"/>
</dbReference>
<evidence type="ECO:0000256" key="1">
    <source>
        <dbReference type="SAM" id="Phobius"/>
    </source>
</evidence>
<feature type="transmembrane region" description="Helical" evidence="1">
    <location>
        <begin position="118"/>
        <end position="137"/>
    </location>
</feature>
<sequence>MASRDVLVALPMSFVLSAILLGFYLVVFLLILFTGMLSGSESFASRWWWLLILVRIAGASAGFGATYKKPLPPDLSAQYAITWLYDIGTLFIVMSILRTSFMISENKNLCLFSITRRIWGFLLFALLNVGWILQLILAGSEQSPSLDQIGHTCHGMAITLLAITLGLASVLTVKPFLARWSSRSHSTTPTGSSHWLSTSLSFYLPFASFPICSGCGRVAVRPTSPIF</sequence>
<accession>A0A2J6TMP1</accession>